<keyword evidence="9" id="KW-0472">Membrane</keyword>
<evidence type="ECO:0000256" key="11">
    <source>
        <dbReference type="SAM" id="MobiDB-lite"/>
    </source>
</evidence>
<dbReference type="PROSITE" id="PS52015">
    <property type="entry name" value="TONB_CTD"/>
    <property type="match status" value="1"/>
</dbReference>
<dbReference type="Proteomes" id="UP001377972">
    <property type="component" value="Unassembled WGS sequence"/>
</dbReference>
<sequence length="284" mass="31176">MSMIAGQPTLRTGYRKLQLLCVSTVLVVHLLVAAYFIMSPAVAITQTANAAMPDAVVISMVAAPKVPKNALPEGPEQQMASQSSAESKPKPKPKEQPKVEQPELIAKQSEIKITKPKVTKKPKVAKVEKVQETAVDDAKPVKEKVEQTKQNSQNDSAVAQTTAPKSIDAAPAEQRTGPVSNVFSKQQAEAKQRWQMQLSAHLERRKRYPRMAKLKRQQGVPWVKFTMDREGQVIAVSLFRASGVSSLDEEVLALVKRAEPLPLPPDEITGTTLTLTLPVEFFIN</sequence>
<dbReference type="PANTHER" id="PTHR33446">
    <property type="entry name" value="PROTEIN TONB-RELATED"/>
    <property type="match status" value="1"/>
</dbReference>
<dbReference type="InterPro" id="IPR003538">
    <property type="entry name" value="TonB"/>
</dbReference>
<evidence type="ECO:0000256" key="4">
    <source>
        <dbReference type="ARBA" id="ARBA00022475"/>
    </source>
</evidence>
<name>A0ABU8SVC1_9GAMM</name>
<dbReference type="PANTHER" id="PTHR33446:SF2">
    <property type="entry name" value="PROTEIN TONB"/>
    <property type="match status" value="1"/>
</dbReference>
<comment type="caution">
    <text evidence="13">The sequence shown here is derived from an EMBL/GenBank/DDBJ whole genome shotgun (WGS) entry which is preliminary data.</text>
</comment>
<feature type="region of interest" description="Disordered" evidence="11">
    <location>
        <begin position="135"/>
        <end position="188"/>
    </location>
</feature>
<evidence type="ECO:0000256" key="3">
    <source>
        <dbReference type="ARBA" id="ARBA00022448"/>
    </source>
</evidence>
<evidence type="ECO:0000256" key="7">
    <source>
        <dbReference type="ARBA" id="ARBA00022927"/>
    </source>
</evidence>
<evidence type="ECO:0000259" key="12">
    <source>
        <dbReference type="PROSITE" id="PS52015"/>
    </source>
</evidence>
<keyword evidence="4 10" id="KW-1003">Cell membrane</keyword>
<evidence type="ECO:0000256" key="2">
    <source>
        <dbReference type="ARBA" id="ARBA00006555"/>
    </source>
</evidence>
<dbReference type="InterPro" id="IPR051045">
    <property type="entry name" value="TonB-dependent_transducer"/>
</dbReference>
<evidence type="ECO:0000313" key="14">
    <source>
        <dbReference type="Proteomes" id="UP001377972"/>
    </source>
</evidence>
<dbReference type="SUPFAM" id="SSF74653">
    <property type="entry name" value="TolA/TonB C-terminal domain"/>
    <property type="match status" value="1"/>
</dbReference>
<evidence type="ECO:0000256" key="9">
    <source>
        <dbReference type="ARBA" id="ARBA00023136"/>
    </source>
</evidence>
<comment type="subcellular location">
    <subcellularLocation>
        <location evidence="1 10">Cell inner membrane</location>
        <topology evidence="1 10">Single-pass membrane protein</topology>
        <orientation evidence="1 10">Periplasmic side</orientation>
    </subcellularLocation>
</comment>
<keyword evidence="14" id="KW-1185">Reference proteome</keyword>
<keyword evidence="3 10" id="KW-0813">Transport</keyword>
<feature type="domain" description="TonB C-terminal" evidence="12">
    <location>
        <begin position="193"/>
        <end position="284"/>
    </location>
</feature>
<proteinExistence type="inferred from homology"/>
<comment type="function">
    <text evidence="10">Interacts with outer membrane receptor proteins that carry out high-affinity binding and energy dependent uptake into the periplasmic space of specific substrates. It could act to transduce energy from the cytoplasmic membrane to specific energy-requiring processes in the outer membrane, resulting in the release into the periplasm of ligands bound by these outer membrane proteins.</text>
</comment>
<evidence type="ECO:0000256" key="6">
    <source>
        <dbReference type="ARBA" id="ARBA00022692"/>
    </source>
</evidence>
<evidence type="ECO:0000256" key="5">
    <source>
        <dbReference type="ARBA" id="ARBA00022519"/>
    </source>
</evidence>
<keyword evidence="10" id="KW-0735">Signal-anchor</keyword>
<evidence type="ECO:0000256" key="8">
    <source>
        <dbReference type="ARBA" id="ARBA00022989"/>
    </source>
</evidence>
<feature type="compositionally biased region" description="Basic and acidic residues" evidence="11">
    <location>
        <begin position="87"/>
        <end position="101"/>
    </location>
</feature>
<keyword evidence="5 10" id="KW-0997">Cell inner membrane</keyword>
<dbReference type="InterPro" id="IPR037682">
    <property type="entry name" value="TonB_C"/>
</dbReference>
<feature type="compositionally biased region" description="Low complexity" evidence="11">
    <location>
        <begin position="76"/>
        <end position="86"/>
    </location>
</feature>
<dbReference type="InterPro" id="IPR006260">
    <property type="entry name" value="TonB/TolA_C"/>
</dbReference>
<feature type="compositionally biased region" description="Basic and acidic residues" evidence="11">
    <location>
        <begin position="135"/>
        <end position="147"/>
    </location>
</feature>
<comment type="similarity">
    <text evidence="2 10">Belongs to the TonB family.</text>
</comment>
<dbReference type="PRINTS" id="PR01374">
    <property type="entry name" value="TONBPROTEIN"/>
</dbReference>
<evidence type="ECO:0000256" key="1">
    <source>
        <dbReference type="ARBA" id="ARBA00004383"/>
    </source>
</evidence>
<feature type="region of interest" description="Disordered" evidence="11">
    <location>
        <begin position="68"/>
        <end position="111"/>
    </location>
</feature>
<dbReference type="EMBL" id="JAQPZS010000009">
    <property type="protein sequence ID" value="MEJ6496591.1"/>
    <property type="molecule type" value="Genomic_DNA"/>
</dbReference>
<accession>A0ABU8SVC1</accession>
<evidence type="ECO:0000313" key="13">
    <source>
        <dbReference type="EMBL" id="MEJ6496591.1"/>
    </source>
</evidence>
<feature type="compositionally biased region" description="Polar residues" evidence="11">
    <location>
        <begin position="177"/>
        <end position="188"/>
    </location>
</feature>
<dbReference type="NCBIfam" id="TIGR01352">
    <property type="entry name" value="tonB_Cterm"/>
    <property type="match status" value="1"/>
</dbReference>
<keyword evidence="7 10" id="KW-0653">Protein transport</keyword>
<dbReference type="Pfam" id="PF03544">
    <property type="entry name" value="TonB_C"/>
    <property type="match status" value="1"/>
</dbReference>
<dbReference type="RefSeq" id="WP_138617835.1">
    <property type="nucleotide sequence ID" value="NZ_JAQPZS010000009.1"/>
</dbReference>
<keyword evidence="6" id="KW-0812">Transmembrane</keyword>
<evidence type="ECO:0000256" key="10">
    <source>
        <dbReference type="RuleBase" id="RU362123"/>
    </source>
</evidence>
<protein>
    <recommendedName>
        <fullName evidence="10">Protein TonB</fullName>
    </recommendedName>
</protein>
<keyword evidence="8" id="KW-1133">Transmembrane helix</keyword>
<reference evidence="13 14" key="1">
    <citation type="submission" date="2023-01" db="EMBL/GenBank/DDBJ databases">
        <title>Trichodesmium-associated heterotrophic epibiont bacteria.</title>
        <authorList>
            <person name="Cleveland C.S."/>
            <person name="Webb E.A."/>
        </authorList>
    </citation>
    <scope>NUCLEOTIDE SEQUENCE [LARGE SCALE GENOMIC DNA]</scope>
    <source>
        <strain evidence="13 14">USCH2</strain>
    </source>
</reference>
<gene>
    <name evidence="13" type="ORF">PQI24_11135</name>
</gene>
<dbReference type="Gene3D" id="3.30.1150.10">
    <property type="match status" value="1"/>
</dbReference>
<feature type="compositionally biased region" description="Polar residues" evidence="11">
    <location>
        <begin position="148"/>
        <end position="164"/>
    </location>
</feature>
<organism evidence="13 14">
    <name type="scientific">Pseudoalteromonas lipolytica</name>
    <dbReference type="NCBI Taxonomy" id="570156"/>
    <lineage>
        <taxon>Bacteria</taxon>
        <taxon>Pseudomonadati</taxon>
        <taxon>Pseudomonadota</taxon>
        <taxon>Gammaproteobacteria</taxon>
        <taxon>Alteromonadales</taxon>
        <taxon>Pseudoalteromonadaceae</taxon>
        <taxon>Pseudoalteromonas</taxon>
    </lineage>
</organism>